<comment type="caution">
    <text evidence="2">The sequence shown here is derived from an EMBL/GenBank/DDBJ whole genome shotgun (WGS) entry which is preliminary data.</text>
</comment>
<organism evidence="2 3">
    <name type="scientific">Mycobacteroides abscessus subsp. abscessus</name>
    <dbReference type="NCBI Taxonomy" id="1185650"/>
    <lineage>
        <taxon>Bacteria</taxon>
        <taxon>Bacillati</taxon>
        <taxon>Actinomycetota</taxon>
        <taxon>Actinomycetes</taxon>
        <taxon>Mycobacteriales</taxon>
        <taxon>Mycobacteriaceae</taxon>
        <taxon>Mycobacteroides</taxon>
        <taxon>Mycobacteroides abscessus</taxon>
    </lineage>
</organism>
<accession>A0AB38D859</accession>
<dbReference type="InterPro" id="IPR001387">
    <property type="entry name" value="Cro/C1-type_HTH"/>
</dbReference>
<dbReference type="Gene3D" id="1.10.260.40">
    <property type="entry name" value="lambda repressor-like DNA-binding domains"/>
    <property type="match status" value="1"/>
</dbReference>
<dbReference type="AlphaFoldDB" id="A0AB38D859"/>
<proteinExistence type="predicted"/>
<dbReference type="InterPro" id="IPR010982">
    <property type="entry name" value="Lambda_DNA-bd_dom_sf"/>
</dbReference>
<evidence type="ECO:0000313" key="2">
    <source>
        <dbReference type="EMBL" id="SIC28623.1"/>
    </source>
</evidence>
<dbReference type="RefSeq" id="WP_052544323.1">
    <property type="nucleotide sequence ID" value="NZ_CAACXP010000023.1"/>
</dbReference>
<feature type="domain" description="HTH cro/C1-type" evidence="1">
    <location>
        <begin position="31"/>
        <end position="72"/>
    </location>
</feature>
<evidence type="ECO:0000259" key="1">
    <source>
        <dbReference type="PROSITE" id="PS50943"/>
    </source>
</evidence>
<reference evidence="2 3" key="1">
    <citation type="submission" date="2016-11" db="EMBL/GenBank/DDBJ databases">
        <authorList>
            <consortium name="Pathogen Informatics"/>
        </authorList>
    </citation>
    <scope>NUCLEOTIDE SEQUENCE [LARGE SCALE GENOMIC DNA]</scope>
    <source>
        <strain evidence="2 3">104</strain>
    </source>
</reference>
<dbReference type="Proteomes" id="UP000185210">
    <property type="component" value="Unassembled WGS sequence"/>
</dbReference>
<protein>
    <submittedName>
        <fullName evidence="2">ESX-1 secretion-associated regulator EspR</fullName>
    </submittedName>
</protein>
<dbReference type="GO" id="GO:0003677">
    <property type="term" value="F:DNA binding"/>
    <property type="evidence" value="ECO:0007669"/>
    <property type="project" value="InterPro"/>
</dbReference>
<name>A0AB38D859_9MYCO</name>
<dbReference type="PROSITE" id="PS50943">
    <property type="entry name" value="HTH_CROC1"/>
    <property type="match status" value="1"/>
</dbReference>
<evidence type="ECO:0000313" key="3">
    <source>
        <dbReference type="Proteomes" id="UP000185210"/>
    </source>
</evidence>
<gene>
    <name evidence="2" type="primary">espR_5</name>
    <name evidence="2" type="ORF">SAMEA2070301_05699</name>
</gene>
<dbReference type="EMBL" id="FSHM01000020">
    <property type="protein sequence ID" value="SIC28623.1"/>
    <property type="molecule type" value="Genomic_DNA"/>
</dbReference>
<sequence>MLSFAEKLTQLIESVGKSDMSDAKLAAEITEASGVKFTRQYIWELRTGRVTDPKLGIITALATYFEVKPSYFTDSSNDSKNSERLKLLAAMRNSGVEGLSLRATGLSDATIARVTTILDSARELEGLDPISEPTDERPGQ</sequence>